<protein>
    <submittedName>
        <fullName evidence="2">Uncharacterized protein</fullName>
    </submittedName>
</protein>
<accession>A0A1J0AGU9</accession>
<gene>
    <name evidence="2" type="ORF">GlitD10_2828</name>
</gene>
<organism evidence="2 3">
    <name type="scientific">Gloeomargarita lithophora Alchichica-D10</name>
    <dbReference type="NCBI Taxonomy" id="1188229"/>
    <lineage>
        <taxon>Bacteria</taxon>
        <taxon>Bacillati</taxon>
        <taxon>Cyanobacteriota</taxon>
        <taxon>Cyanophyceae</taxon>
        <taxon>Gloeomargaritales</taxon>
        <taxon>Gloeomargaritaceae</taxon>
        <taxon>Gloeomargarita</taxon>
    </lineage>
</organism>
<feature type="region of interest" description="Disordered" evidence="1">
    <location>
        <begin position="1"/>
        <end position="33"/>
    </location>
</feature>
<sequence length="123" mass="13456">MSDPSPNFWQKAQAKIQDMASSPPAQQVKKLAQNAAQQIGETAQGLQHQTEELLQSERVQHLRQDATQTAHKVTQQAGTVLGQVSETLKTTATDLVQQAKKQLDTPPKTIPPHAPANENRTTD</sequence>
<evidence type="ECO:0000313" key="2">
    <source>
        <dbReference type="EMBL" id="APB35172.1"/>
    </source>
</evidence>
<dbReference type="STRING" id="1188229.GlitD10_2828"/>
<dbReference type="Proteomes" id="UP000180235">
    <property type="component" value="Chromosome"/>
</dbReference>
<dbReference type="KEGG" id="glt:GlitD10_2828"/>
<evidence type="ECO:0000313" key="3">
    <source>
        <dbReference type="Proteomes" id="UP000180235"/>
    </source>
</evidence>
<name>A0A1J0AGU9_9CYAN</name>
<feature type="region of interest" description="Disordered" evidence="1">
    <location>
        <begin position="97"/>
        <end position="123"/>
    </location>
</feature>
<dbReference type="EMBL" id="CP017675">
    <property type="protein sequence ID" value="APB35172.1"/>
    <property type="molecule type" value="Genomic_DNA"/>
</dbReference>
<evidence type="ECO:0000256" key="1">
    <source>
        <dbReference type="SAM" id="MobiDB-lite"/>
    </source>
</evidence>
<proteinExistence type="predicted"/>
<dbReference type="AlphaFoldDB" id="A0A1J0AGU9"/>
<reference evidence="2 3" key="1">
    <citation type="submission" date="2016-10" db="EMBL/GenBank/DDBJ databases">
        <title>Description of Gloeomargarita lithophora gen. nov., sp. nov., a thylakoid-bearing basal-branching cyanobacterium with intracellular carbonates, and proposal for Gloeomargaritales ord. nov.</title>
        <authorList>
            <person name="Moreira D."/>
            <person name="Tavera R."/>
            <person name="Benzerara K."/>
            <person name="Skouri-Panet F."/>
            <person name="Couradeau E."/>
            <person name="Gerard E."/>
            <person name="Loussert C."/>
            <person name="Novelo E."/>
            <person name="Zivanovic Y."/>
            <person name="Lopez-Garcia P."/>
        </authorList>
    </citation>
    <scope>NUCLEOTIDE SEQUENCE [LARGE SCALE GENOMIC DNA]</scope>
    <source>
        <strain evidence="2 3">D10</strain>
    </source>
</reference>
<dbReference type="RefSeq" id="WP_071455503.1">
    <property type="nucleotide sequence ID" value="NZ_CP017675.1"/>
</dbReference>
<keyword evidence="3" id="KW-1185">Reference proteome</keyword>
<feature type="compositionally biased region" description="Polar residues" evidence="1">
    <location>
        <begin position="1"/>
        <end position="10"/>
    </location>
</feature>